<dbReference type="AlphaFoldDB" id="A0A914X9R4"/>
<evidence type="ECO:0000313" key="3">
    <source>
        <dbReference type="WBParaSite" id="PSAMB.scaffold663size44258.g7917.t2"/>
    </source>
</evidence>
<reference evidence="3" key="1">
    <citation type="submission" date="2022-11" db="UniProtKB">
        <authorList>
            <consortium name="WormBaseParasite"/>
        </authorList>
    </citation>
    <scope>IDENTIFICATION</scope>
</reference>
<keyword evidence="2" id="KW-1185">Reference proteome</keyword>
<evidence type="ECO:0000313" key="2">
    <source>
        <dbReference type="Proteomes" id="UP000887566"/>
    </source>
</evidence>
<sequence>MTSYWYLLAAAAVVEKKSPIGARDGRRERGEPHGAEHVRTPSSAPLDEPQITGDCLYDTPSLRPTPSLRCQLDASSQVIITAFNGYDRTQEDYASVGTTSRTFAFLARHSVIGYYSPLELSSTDYRNSVSVAGDRTHPLVSSSASSSSSSSSSSLSKSPTRPTDRPLPNDRSRCRHPRGTRKRLARRPAVCDDGATMIDNDWPGWSESSEWMTPTTTTTMRTTTMAFNVRAVLAEAATTPLLGRGRRPRPPDCRTIDWRR</sequence>
<feature type="compositionally biased region" description="Basic residues" evidence="1">
    <location>
        <begin position="173"/>
        <end position="186"/>
    </location>
</feature>
<name>A0A914X9R4_9BILA</name>
<feature type="compositionally biased region" description="Basic and acidic residues" evidence="1">
    <location>
        <begin position="20"/>
        <end position="39"/>
    </location>
</feature>
<evidence type="ECO:0000256" key="1">
    <source>
        <dbReference type="SAM" id="MobiDB-lite"/>
    </source>
</evidence>
<feature type="compositionally biased region" description="Low complexity" evidence="1">
    <location>
        <begin position="141"/>
        <end position="158"/>
    </location>
</feature>
<feature type="region of interest" description="Disordered" evidence="1">
    <location>
        <begin position="20"/>
        <end position="49"/>
    </location>
</feature>
<accession>A0A914X9R4</accession>
<dbReference type="Proteomes" id="UP000887566">
    <property type="component" value="Unplaced"/>
</dbReference>
<protein>
    <submittedName>
        <fullName evidence="3">Uncharacterized protein</fullName>
    </submittedName>
</protein>
<organism evidence="2 3">
    <name type="scientific">Plectus sambesii</name>
    <dbReference type="NCBI Taxonomy" id="2011161"/>
    <lineage>
        <taxon>Eukaryota</taxon>
        <taxon>Metazoa</taxon>
        <taxon>Ecdysozoa</taxon>
        <taxon>Nematoda</taxon>
        <taxon>Chromadorea</taxon>
        <taxon>Plectida</taxon>
        <taxon>Plectina</taxon>
        <taxon>Plectoidea</taxon>
        <taxon>Plectidae</taxon>
        <taxon>Plectus</taxon>
    </lineage>
</organism>
<feature type="compositionally biased region" description="Basic and acidic residues" evidence="1">
    <location>
        <begin position="162"/>
        <end position="172"/>
    </location>
</feature>
<dbReference type="WBParaSite" id="PSAMB.scaffold663size44258.g7917.t2">
    <property type="protein sequence ID" value="PSAMB.scaffold663size44258.g7917.t2"/>
    <property type="gene ID" value="PSAMB.scaffold663size44258.g7917"/>
</dbReference>
<proteinExistence type="predicted"/>
<feature type="region of interest" description="Disordered" evidence="1">
    <location>
        <begin position="136"/>
        <end position="189"/>
    </location>
</feature>